<organism evidence="2 3">
    <name type="scientific">Paraburkholderia phenazinium</name>
    <dbReference type="NCBI Taxonomy" id="60549"/>
    <lineage>
        <taxon>Bacteria</taxon>
        <taxon>Pseudomonadati</taxon>
        <taxon>Pseudomonadota</taxon>
        <taxon>Betaproteobacteria</taxon>
        <taxon>Burkholderiales</taxon>
        <taxon>Burkholderiaceae</taxon>
        <taxon>Paraburkholderia</taxon>
    </lineage>
</organism>
<keyword evidence="3" id="KW-1185">Reference proteome</keyword>
<dbReference type="OrthoDB" id="9089458at2"/>
<dbReference type="RefSeq" id="WP_074295046.1">
    <property type="nucleotide sequence ID" value="NZ_FSRU01000001.1"/>
</dbReference>
<feature type="compositionally biased region" description="Low complexity" evidence="1">
    <location>
        <begin position="313"/>
        <end position="336"/>
    </location>
</feature>
<evidence type="ECO:0000256" key="1">
    <source>
        <dbReference type="SAM" id="MobiDB-lite"/>
    </source>
</evidence>
<feature type="compositionally biased region" description="Polar residues" evidence="1">
    <location>
        <begin position="50"/>
        <end position="63"/>
    </location>
</feature>
<feature type="compositionally biased region" description="Basic residues" evidence="1">
    <location>
        <begin position="75"/>
        <end position="84"/>
    </location>
</feature>
<feature type="compositionally biased region" description="Polar residues" evidence="1">
    <location>
        <begin position="1"/>
        <end position="11"/>
    </location>
</feature>
<feature type="compositionally biased region" description="Basic and acidic residues" evidence="1">
    <location>
        <begin position="98"/>
        <end position="114"/>
    </location>
</feature>
<feature type="region of interest" description="Disordered" evidence="1">
    <location>
        <begin position="1"/>
        <end position="34"/>
    </location>
</feature>
<evidence type="ECO:0000313" key="2">
    <source>
        <dbReference type="EMBL" id="SIO21557.1"/>
    </source>
</evidence>
<feature type="region of interest" description="Disordered" evidence="1">
    <location>
        <begin position="50"/>
        <end position="142"/>
    </location>
</feature>
<name>A0A1N6HP53_9BURK</name>
<dbReference type="EMBL" id="FSRU01000001">
    <property type="protein sequence ID" value="SIO21557.1"/>
    <property type="molecule type" value="Genomic_DNA"/>
</dbReference>
<protein>
    <recommendedName>
        <fullName evidence="4">Type III secretion regulatory protein HpaA</fullName>
    </recommendedName>
</protein>
<feature type="compositionally biased region" description="Basic and acidic residues" evidence="1">
    <location>
        <begin position="121"/>
        <end position="131"/>
    </location>
</feature>
<accession>A0A1N6HP53</accession>
<sequence length="336" mass="34855">MNRVSHSNGNETAAANAQHTADAQQKSANAQGARNGAQFAALYRGATNFTYGQDAQRGPSVSSVRAKKMADQLARKRRAAKKQRGGGVGSDDDGPDDADAHHADSHSVNRDGRGRGGGGQSHDDHADEHDSSAAPAMKVRKDSAVVPPPAGQLDAIAAQYAQPGQEAARNAALRDAWCGAMLDLRDQLAANPHMHFAANVLEHSMDLLGAQQRFGRLPALGLASLRDRSSSAAGAGVTRLPPPERVQRFNLLFPLLWLHADMPYTGSQRARALDTLGSVRSGVVSRALAGTAAGADGTATAAMSSSHGSAARPNAADGPAPQAALAPRQAFPGGRR</sequence>
<feature type="compositionally biased region" description="Low complexity" evidence="1">
    <location>
        <begin position="13"/>
        <end position="25"/>
    </location>
</feature>
<evidence type="ECO:0000313" key="3">
    <source>
        <dbReference type="Proteomes" id="UP000185151"/>
    </source>
</evidence>
<gene>
    <name evidence="2" type="ORF">SAMN05444165_1498</name>
</gene>
<evidence type="ECO:0008006" key="4">
    <source>
        <dbReference type="Google" id="ProtNLM"/>
    </source>
</evidence>
<feature type="region of interest" description="Disordered" evidence="1">
    <location>
        <begin position="295"/>
        <end position="336"/>
    </location>
</feature>
<proteinExistence type="predicted"/>
<dbReference type="Proteomes" id="UP000185151">
    <property type="component" value="Unassembled WGS sequence"/>
</dbReference>
<dbReference type="AlphaFoldDB" id="A0A1N6HP53"/>
<reference evidence="2 3" key="1">
    <citation type="submission" date="2016-11" db="EMBL/GenBank/DDBJ databases">
        <authorList>
            <person name="Jaros S."/>
            <person name="Januszkiewicz K."/>
            <person name="Wedrychowicz H."/>
        </authorList>
    </citation>
    <scope>NUCLEOTIDE SEQUENCE [LARGE SCALE GENOMIC DNA]</scope>
    <source>
        <strain evidence="2 3">GAS95</strain>
    </source>
</reference>